<dbReference type="Pfam" id="PF02558">
    <property type="entry name" value="ApbA"/>
    <property type="match status" value="1"/>
</dbReference>
<dbReference type="Proteomes" id="UP000820669">
    <property type="component" value="Unassembled WGS sequence"/>
</dbReference>
<name>A0ABX1S5J3_9PSEU</name>
<dbReference type="EMBL" id="JAAXLA010000007">
    <property type="protein sequence ID" value="NMH96850.1"/>
    <property type="molecule type" value="Genomic_DNA"/>
</dbReference>
<proteinExistence type="predicted"/>
<comment type="caution">
    <text evidence="2">The sequence shown here is derived from an EMBL/GenBank/DDBJ whole genome shotgun (WGS) entry which is preliminary data.</text>
</comment>
<dbReference type="InterPro" id="IPR013332">
    <property type="entry name" value="KPR_N"/>
</dbReference>
<feature type="domain" description="Ketopantoate reductase N-terminal" evidence="1">
    <location>
        <begin position="4"/>
        <end position="60"/>
    </location>
</feature>
<gene>
    <name evidence="2" type="ORF">HF526_05895</name>
</gene>
<keyword evidence="3" id="KW-1185">Reference proteome</keyword>
<evidence type="ECO:0000259" key="1">
    <source>
        <dbReference type="Pfam" id="PF02558"/>
    </source>
</evidence>
<dbReference type="Gene3D" id="3.40.50.720">
    <property type="entry name" value="NAD(P)-binding Rossmann-like Domain"/>
    <property type="match status" value="1"/>
</dbReference>
<reference evidence="2 3" key="1">
    <citation type="submission" date="2020-04" db="EMBL/GenBank/DDBJ databases">
        <authorList>
            <person name="Klaysubun C."/>
            <person name="Duangmal K."/>
            <person name="Lipun K."/>
        </authorList>
    </citation>
    <scope>NUCLEOTIDE SEQUENCE [LARGE SCALE GENOMIC DNA]</scope>
    <source>
        <strain evidence="2 3">K10HN5</strain>
    </source>
</reference>
<dbReference type="RefSeq" id="WP_169380236.1">
    <property type="nucleotide sequence ID" value="NZ_JAAXLA010000007.1"/>
</dbReference>
<evidence type="ECO:0000313" key="3">
    <source>
        <dbReference type="Proteomes" id="UP000820669"/>
    </source>
</evidence>
<organism evidence="2 3">
    <name type="scientific">Pseudonocardia acidicola</name>
    <dbReference type="NCBI Taxonomy" id="2724939"/>
    <lineage>
        <taxon>Bacteria</taxon>
        <taxon>Bacillati</taxon>
        <taxon>Actinomycetota</taxon>
        <taxon>Actinomycetes</taxon>
        <taxon>Pseudonocardiales</taxon>
        <taxon>Pseudonocardiaceae</taxon>
        <taxon>Pseudonocardia</taxon>
    </lineage>
</organism>
<protein>
    <recommendedName>
        <fullName evidence="1">Ketopantoate reductase N-terminal domain-containing protein</fullName>
    </recommendedName>
</protein>
<sequence>MRHVIVGAGAIGVTLGHHLAKARHEVVVDAEHADRLRREEIAVRCGEERPAVPVAGAPTDEQRIAELAGVPR</sequence>
<accession>A0ABX1S5J3</accession>
<evidence type="ECO:0000313" key="2">
    <source>
        <dbReference type="EMBL" id="NMH96850.1"/>
    </source>
</evidence>